<name>A0ABS8T392_DATST</name>
<keyword evidence="2" id="KW-1185">Reference proteome</keyword>
<accession>A0ABS8T392</accession>
<gene>
    <name evidence="1" type="ORF">HAX54_002022</name>
</gene>
<dbReference type="Proteomes" id="UP000823775">
    <property type="component" value="Unassembled WGS sequence"/>
</dbReference>
<dbReference type="InterPro" id="IPR008507">
    <property type="entry name" value="DUF789"/>
</dbReference>
<dbReference type="Pfam" id="PF05623">
    <property type="entry name" value="DUF789"/>
    <property type="match status" value="1"/>
</dbReference>
<dbReference type="EMBL" id="JACEIK010001089">
    <property type="protein sequence ID" value="MCD7465845.1"/>
    <property type="molecule type" value="Genomic_DNA"/>
</dbReference>
<evidence type="ECO:0000313" key="1">
    <source>
        <dbReference type="EMBL" id="MCD7465845.1"/>
    </source>
</evidence>
<dbReference type="PANTHER" id="PTHR31343">
    <property type="entry name" value="T15D22.8"/>
    <property type="match status" value="1"/>
</dbReference>
<evidence type="ECO:0000313" key="2">
    <source>
        <dbReference type="Proteomes" id="UP000823775"/>
    </source>
</evidence>
<proteinExistence type="predicted"/>
<reference evidence="1 2" key="1">
    <citation type="journal article" date="2021" name="BMC Genomics">
        <title>Datura genome reveals duplications of psychoactive alkaloid biosynthetic genes and high mutation rate following tissue culture.</title>
        <authorList>
            <person name="Rajewski A."/>
            <person name="Carter-House D."/>
            <person name="Stajich J."/>
            <person name="Litt A."/>
        </authorList>
    </citation>
    <scope>NUCLEOTIDE SEQUENCE [LARGE SCALE GENOMIC DNA]</scope>
    <source>
        <strain evidence="1">AR-01</strain>
    </source>
</reference>
<sequence length="256" mass="28760">MESVCETGLFSIRSYFERSTPYGRVPFDGQGILFSLIMSFSQEASQNLFLLAAILLKSLHPKFMLISGFAERFSGLMSLRSVDLSPAQLMSVAWKQLCLFCSYGHEHDGIRYITFLWEEPLKTCQHAFTHSTLLSSSFQDMDLDDDMESAKRKKREYSAHLLPPFGLGTYKMVVMCGFGKNGNKERVSSLFSVVYSWLKQLASSTNDFQSISWAFWSWLTIPNDGFALQPTNGLSTGVPFLNIGSEVFSGLLLLVA</sequence>
<organism evidence="1 2">
    <name type="scientific">Datura stramonium</name>
    <name type="common">Jimsonweed</name>
    <name type="synonym">Common thornapple</name>
    <dbReference type="NCBI Taxonomy" id="4076"/>
    <lineage>
        <taxon>Eukaryota</taxon>
        <taxon>Viridiplantae</taxon>
        <taxon>Streptophyta</taxon>
        <taxon>Embryophyta</taxon>
        <taxon>Tracheophyta</taxon>
        <taxon>Spermatophyta</taxon>
        <taxon>Magnoliopsida</taxon>
        <taxon>eudicotyledons</taxon>
        <taxon>Gunneridae</taxon>
        <taxon>Pentapetalae</taxon>
        <taxon>asterids</taxon>
        <taxon>lamiids</taxon>
        <taxon>Solanales</taxon>
        <taxon>Solanaceae</taxon>
        <taxon>Solanoideae</taxon>
        <taxon>Datureae</taxon>
        <taxon>Datura</taxon>
    </lineage>
</organism>
<comment type="caution">
    <text evidence="1">The sequence shown here is derived from an EMBL/GenBank/DDBJ whole genome shotgun (WGS) entry which is preliminary data.</text>
</comment>
<dbReference type="PANTHER" id="PTHR31343:SF59">
    <property type="entry name" value="DUF789 DOMAIN-CONTAINING PROTEIN"/>
    <property type="match status" value="1"/>
</dbReference>
<protein>
    <submittedName>
        <fullName evidence="1">Uncharacterized protein</fullName>
    </submittedName>
</protein>